<proteinExistence type="predicted"/>
<dbReference type="InterPro" id="IPR038296">
    <property type="entry name" value="ParD_sf"/>
</dbReference>
<gene>
    <name evidence="2" type="ORF">ASILVAE211_18660</name>
</gene>
<accession>A0A963YUC3</accession>
<dbReference type="InterPro" id="IPR010985">
    <property type="entry name" value="Ribbon_hlx_hlx"/>
</dbReference>
<dbReference type="SUPFAM" id="SSF47598">
    <property type="entry name" value="Ribbon-helix-helix"/>
    <property type="match status" value="1"/>
</dbReference>
<evidence type="ECO:0000313" key="3">
    <source>
        <dbReference type="Proteomes" id="UP000708298"/>
    </source>
</evidence>
<keyword evidence="1" id="KW-1277">Toxin-antitoxin system</keyword>
<name>A0A963YUC3_9PROT</name>
<dbReference type="GO" id="GO:0006355">
    <property type="term" value="P:regulation of DNA-templated transcription"/>
    <property type="evidence" value="ECO:0007669"/>
    <property type="project" value="InterPro"/>
</dbReference>
<protein>
    <submittedName>
        <fullName evidence="2">Type II toxin-antitoxin system ParD family antitoxin</fullName>
    </submittedName>
</protein>
<dbReference type="Pfam" id="PF03693">
    <property type="entry name" value="ParD_antitoxin"/>
    <property type="match status" value="1"/>
</dbReference>
<dbReference type="AlphaFoldDB" id="A0A963YUC3"/>
<reference evidence="2" key="1">
    <citation type="journal article" date="2021" name="Microorganisms">
        <title>Acidisoma silvae sp. nov. and Acidisomacellulosilytica sp. nov., Two Acidophilic Bacteria Isolated from Decaying Wood, Hydrolyzing Cellulose and Producing Poly-3-hydroxybutyrate.</title>
        <authorList>
            <person name="Mieszkin S."/>
            <person name="Pouder E."/>
            <person name="Uroz S."/>
            <person name="Simon-Colin C."/>
            <person name="Alain K."/>
        </authorList>
    </citation>
    <scope>NUCLEOTIDE SEQUENCE</scope>
    <source>
        <strain evidence="2">HW T2.11</strain>
    </source>
</reference>
<comment type="caution">
    <text evidence="2">The sequence shown here is derived from an EMBL/GenBank/DDBJ whole genome shotgun (WGS) entry which is preliminary data.</text>
</comment>
<dbReference type="EMBL" id="JAESVB010000011">
    <property type="protein sequence ID" value="MCB8877225.1"/>
    <property type="molecule type" value="Genomic_DNA"/>
</dbReference>
<evidence type="ECO:0000313" key="2">
    <source>
        <dbReference type="EMBL" id="MCB8877225.1"/>
    </source>
</evidence>
<dbReference type="InterPro" id="IPR022789">
    <property type="entry name" value="ParD"/>
</dbReference>
<organism evidence="2 3">
    <name type="scientific">Acidisoma silvae</name>
    <dbReference type="NCBI Taxonomy" id="2802396"/>
    <lineage>
        <taxon>Bacteria</taxon>
        <taxon>Pseudomonadati</taxon>
        <taxon>Pseudomonadota</taxon>
        <taxon>Alphaproteobacteria</taxon>
        <taxon>Acetobacterales</taxon>
        <taxon>Acidocellaceae</taxon>
        <taxon>Acidisoma</taxon>
    </lineage>
</organism>
<dbReference type="Gene3D" id="6.10.10.120">
    <property type="entry name" value="Antitoxin ParD1-like"/>
    <property type="match status" value="1"/>
</dbReference>
<dbReference type="RefSeq" id="WP_227322879.1">
    <property type="nucleotide sequence ID" value="NZ_JAESVB010000011.1"/>
</dbReference>
<dbReference type="Proteomes" id="UP000708298">
    <property type="component" value="Unassembled WGS sequence"/>
</dbReference>
<reference evidence="2" key="2">
    <citation type="submission" date="2021-01" db="EMBL/GenBank/DDBJ databases">
        <authorList>
            <person name="Mieszkin S."/>
            <person name="Pouder E."/>
            <person name="Alain K."/>
        </authorList>
    </citation>
    <scope>NUCLEOTIDE SEQUENCE</scope>
    <source>
        <strain evidence="2">HW T2.11</strain>
    </source>
</reference>
<evidence type="ECO:0000256" key="1">
    <source>
        <dbReference type="ARBA" id="ARBA00022649"/>
    </source>
</evidence>
<sequence length="101" mass="11074">MDNRSDAKIETRTVSLPAEQSRYIDHTVASGRYASVSDVVEAGLIALQEREVAVDLWLREDVLPVYDAMQADPGLGMTADAVIRQLQAHHAARINKASRGD</sequence>
<keyword evidence="3" id="KW-1185">Reference proteome</keyword>